<protein>
    <recommendedName>
        <fullName evidence="1">Histone H2A</fullName>
    </recommendedName>
</protein>
<evidence type="ECO:0000259" key="2">
    <source>
        <dbReference type="Pfam" id="PF16211"/>
    </source>
</evidence>
<dbReference type="AlphaFoldDB" id="A0ABD1U5Z8"/>
<reference evidence="4" key="1">
    <citation type="submission" date="2024-07" db="EMBL/GenBank/DDBJ databases">
        <title>Two chromosome-level genome assemblies of Korean endemic species Abeliophyllum distichum and Forsythia ovata (Oleaceae).</title>
        <authorList>
            <person name="Jang H."/>
        </authorList>
    </citation>
    <scope>NUCLEOTIDE SEQUENCE [LARGE SCALE GENOMIC DNA]</scope>
</reference>
<evidence type="ECO:0000313" key="3">
    <source>
        <dbReference type="EMBL" id="KAL2520420.1"/>
    </source>
</evidence>
<organism evidence="3 4">
    <name type="scientific">Forsythia ovata</name>
    <dbReference type="NCBI Taxonomy" id="205694"/>
    <lineage>
        <taxon>Eukaryota</taxon>
        <taxon>Viridiplantae</taxon>
        <taxon>Streptophyta</taxon>
        <taxon>Embryophyta</taxon>
        <taxon>Tracheophyta</taxon>
        <taxon>Spermatophyta</taxon>
        <taxon>Magnoliopsida</taxon>
        <taxon>eudicotyledons</taxon>
        <taxon>Gunneridae</taxon>
        <taxon>Pentapetalae</taxon>
        <taxon>asterids</taxon>
        <taxon>lamiids</taxon>
        <taxon>Lamiales</taxon>
        <taxon>Oleaceae</taxon>
        <taxon>Forsythieae</taxon>
        <taxon>Forsythia</taxon>
    </lineage>
</organism>
<dbReference type="InterPro" id="IPR009072">
    <property type="entry name" value="Histone-fold"/>
</dbReference>
<comment type="similarity">
    <text evidence="1">Belongs to the histone H2A family.</text>
</comment>
<evidence type="ECO:0000256" key="1">
    <source>
        <dbReference type="RuleBase" id="RU003767"/>
    </source>
</evidence>
<evidence type="ECO:0000313" key="4">
    <source>
        <dbReference type="Proteomes" id="UP001604277"/>
    </source>
</evidence>
<dbReference type="GO" id="GO:0003677">
    <property type="term" value="F:DNA binding"/>
    <property type="evidence" value="ECO:0007669"/>
    <property type="project" value="UniProtKB-KW"/>
</dbReference>
<dbReference type="PRINTS" id="PR00620">
    <property type="entry name" value="HISTONEH2A"/>
</dbReference>
<dbReference type="InterPro" id="IPR032454">
    <property type="entry name" value="Histone_H2A_C"/>
</dbReference>
<dbReference type="EMBL" id="JBFOLJ010000007">
    <property type="protein sequence ID" value="KAL2520420.1"/>
    <property type="molecule type" value="Genomic_DNA"/>
</dbReference>
<dbReference type="SMART" id="SM00414">
    <property type="entry name" value="H2A"/>
    <property type="match status" value="1"/>
</dbReference>
<dbReference type="Gene3D" id="1.10.20.10">
    <property type="entry name" value="Histone, subunit A"/>
    <property type="match status" value="1"/>
</dbReference>
<keyword evidence="1" id="KW-0539">Nucleus</keyword>
<comment type="subcellular location">
    <subcellularLocation>
        <location evidence="1">Nucleus</location>
    </subcellularLocation>
</comment>
<dbReference type="Pfam" id="PF16211">
    <property type="entry name" value="Histone_H2A_C"/>
    <property type="match status" value="1"/>
</dbReference>
<accession>A0ABD1U5Z8</accession>
<dbReference type="InterPro" id="IPR002119">
    <property type="entry name" value="Histone_H2A"/>
</dbReference>
<feature type="domain" description="Histone H2A C-terminal" evidence="2">
    <location>
        <begin position="67"/>
        <end position="99"/>
    </location>
</feature>
<keyword evidence="1" id="KW-0158">Chromosome</keyword>
<dbReference type="PANTHER" id="PTHR23430">
    <property type="entry name" value="HISTONE H2A"/>
    <property type="match status" value="1"/>
</dbReference>
<comment type="caution">
    <text evidence="3">The sequence shown here is derived from an EMBL/GenBank/DDBJ whole genome shotgun (WGS) entry which is preliminary data.</text>
</comment>
<dbReference type="Proteomes" id="UP001604277">
    <property type="component" value="Unassembled WGS sequence"/>
</dbReference>
<proteinExistence type="inferred from homology"/>
<dbReference type="SUPFAM" id="SSF47113">
    <property type="entry name" value="Histone-fold"/>
    <property type="match status" value="1"/>
</dbReference>
<dbReference type="GO" id="GO:0005634">
    <property type="term" value="C:nucleus"/>
    <property type="evidence" value="ECO:0007669"/>
    <property type="project" value="UniProtKB-SubCell"/>
</dbReference>
<keyword evidence="4" id="KW-1185">Reference proteome</keyword>
<comment type="subunit">
    <text evidence="1">The nucleosome is a histone octamer containing two molecules each of H2A, H2B, H3 and H4 assembled in one H3-H4 heterotetramer and two H2A-H2B heterodimers. The octamer wraps approximately 147 bp of DNA.</text>
</comment>
<sequence length="114" mass="12643">MSKLDLSCRATQLALVEQLDNKGLSSCWTIPPLSSINVLELAGNAARDNNKTRIVLRHIQLVVRNYEELSKLLKDVTITNGGVMPNIHNLLLPKKTGGRRTCPSKYVAFTIDLD</sequence>
<gene>
    <name evidence="3" type="ORF">Fot_24343</name>
</gene>
<keyword evidence="1" id="KW-0238">DNA-binding</keyword>
<dbReference type="GO" id="GO:0000786">
    <property type="term" value="C:nucleosome"/>
    <property type="evidence" value="ECO:0007669"/>
    <property type="project" value="UniProtKB-KW"/>
</dbReference>
<keyword evidence="1" id="KW-0544">Nucleosome core</keyword>
<name>A0ABD1U5Z8_9LAMI</name>